<dbReference type="AlphaFoldDB" id="A0AAV3NU21"/>
<gene>
    <name evidence="2" type="ORF">LIER_42653</name>
</gene>
<keyword evidence="1" id="KW-0472">Membrane</keyword>
<accession>A0AAV3NU21</accession>
<protein>
    <recommendedName>
        <fullName evidence="4">PIN-like protein</fullName>
    </recommendedName>
</protein>
<sequence>MSEKIYSTLRTCNVHLKNVCRERFCKTYCEFIIFLVLAEQNNEIVLKNNEACACGSSPFLEKLWVVMLSFAMGTFLKRMTFVIVSSKIKIMVIALFVGIIVNVAIIVAKTVDVDREIGIAMTLPKTFIPISSVTLVIT</sequence>
<comment type="caution">
    <text evidence="2">The sequence shown here is derived from an EMBL/GenBank/DDBJ whole genome shotgun (WGS) entry which is preliminary data.</text>
</comment>
<organism evidence="2 3">
    <name type="scientific">Lithospermum erythrorhizon</name>
    <name type="common">Purple gromwell</name>
    <name type="synonym">Lithospermum officinale var. erythrorhizon</name>
    <dbReference type="NCBI Taxonomy" id="34254"/>
    <lineage>
        <taxon>Eukaryota</taxon>
        <taxon>Viridiplantae</taxon>
        <taxon>Streptophyta</taxon>
        <taxon>Embryophyta</taxon>
        <taxon>Tracheophyta</taxon>
        <taxon>Spermatophyta</taxon>
        <taxon>Magnoliopsida</taxon>
        <taxon>eudicotyledons</taxon>
        <taxon>Gunneridae</taxon>
        <taxon>Pentapetalae</taxon>
        <taxon>asterids</taxon>
        <taxon>lamiids</taxon>
        <taxon>Boraginales</taxon>
        <taxon>Boraginaceae</taxon>
        <taxon>Boraginoideae</taxon>
        <taxon>Lithospermeae</taxon>
        <taxon>Lithospermum</taxon>
    </lineage>
</organism>
<proteinExistence type="predicted"/>
<dbReference type="Proteomes" id="UP001454036">
    <property type="component" value="Unassembled WGS sequence"/>
</dbReference>
<keyword evidence="1" id="KW-0812">Transmembrane</keyword>
<dbReference type="EMBL" id="BAABME010030419">
    <property type="protein sequence ID" value="GAA0141243.1"/>
    <property type="molecule type" value="Genomic_DNA"/>
</dbReference>
<keyword evidence="1" id="KW-1133">Transmembrane helix</keyword>
<evidence type="ECO:0008006" key="4">
    <source>
        <dbReference type="Google" id="ProtNLM"/>
    </source>
</evidence>
<feature type="transmembrane region" description="Helical" evidence="1">
    <location>
        <begin position="117"/>
        <end position="137"/>
    </location>
</feature>
<reference evidence="2 3" key="1">
    <citation type="submission" date="2024-01" db="EMBL/GenBank/DDBJ databases">
        <title>The complete chloroplast genome sequence of Lithospermum erythrorhizon: insights into the phylogenetic relationship among Boraginaceae species and the maternal lineages of purple gromwells.</title>
        <authorList>
            <person name="Okada T."/>
            <person name="Watanabe K."/>
        </authorList>
    </citation>
    <scope>NUCLEOTIDE SEQUENCE [LARGE SCALE GENOMIC DNA]</scope>
</reference>
<name>A0AAV3NU21_LITER</name>
<keyword evidence="3" id="KW-1185">Reference proteome</keyword>
<feature type="transmembrane region" description="Helical" evidence="1">
    <location>
        <begin position="91"/>
        <end position="111"/>
    </location>
</feature>
<evidence type="ECO:0000313" key="3">
    <source>
        <dbReference type="Proteomes" id="UP001454036"/>
    </source>
</evidence>
<evidence type="ECO:0000256" key="1">
    <source>
        <dbReference type="SAM" id="Phobius"/>
    </source>
</evidence>
<evidence type="ECO:0000313" key="2">
    <source>
        <dbReference type="EMBL" id="GAA0141243.1"/>
    </source>
</evidence>